<dbReference type="SMART" id="SM00797">
    <property type="entry name" value="AHS2"/>
    <property type="match status" value="1"/>
</dbReference>
<sequence>MSFALEVLAVRGPVLVTDPGRPGLASIGVGPSGPADRGAYAAANRLLGNDPSAPALEVTMGGLVVRADRGLWIAVCGAEGDVVVDGTEHPVGIALPVRDGSTVEIATPRRGARSYLAVRGGLDVAPVLGSAAYDTLGEVGPRPLRAGDRLAVGPGGAPLPGVDSPVPPHVPTEPVVLRVVRGPRDDALEDPEALIGTRWTVAPDSDRVGVRLDGPPLAAAGERVGSGESEGVLRGAVQLPPSGLPVVFGVDHPVTGGYPVVAVVVDADADVLGQLRPGEQVRLAWA</sequence>
<dbReference type="InterPro" id="IPR003778">
    <property type="entry name" value="CT_A_B"/>
</dbReference>
<dbReference type="GO" id="GO:0016787">
    <property type="term" value="F:hydrolase activity"/>
    <property type="evidence" value="ECO:0007669"/>
    <property type="project" value="UniProtKB-KW"/>
</dbReference>
<dbReference type="Pfam" id="PF02626">
    <property type="entry name" value="CT_A_B"/>
    <property type="match status" value="1"/>
</dbReference>
<accession>A0A0B2BKW1</accession>
<evidence type="ECO:0000256" key="2">
    <source>
        <dbReference type="ARBA" id="ARBA00022801"/>
    </source>
</evidence>
<dbReference type="PANTHER" id="PTHR43309">
    <property type="entry name" value="5-OXOPROLINASE SUBUNIT C"/>
    <property type="match status" value="1"/>
</dbReference>
<keyword evidence="6" id="KW-1185">Reference proteome</keyword>
<dbReference type="Gene3D" id="2.40.100.10">
    <property type="entry name" value="Cyclophilin-like"/>
    <property type="match status" value="1"/>
</dbReference>
<dbReference type="NCBIfam" id="TIGR00724">
    <property type="entry name" value="urea_amlyse_rel"/>
    <property type="match status" value="1"/>
</dbReference>
<dbReference type="GO" id="GO:0005524">
    <property type="term" value="F:ATP binding"/>
    <property type="evidence" value="ECO:0007669"/>
    <property type="project" value="UniProtKB-KW"/>
</dbReference>
<keyword evidence="2" id="KW-0378">Hydrolase</keyword>
<evidence type="ECO:0000313" key="5">
    <source>
        <dbReference type="EMBL" id="PJJ56424.1"/>
    </source>
</evidence>
<dbReference type="InterPro" id="IPR029000">
    <property type="entry name" value="Cyclophilin-like_dom_sf"/>
</dbReference>
<dbReference type="Proteomes" id="UP000230842">
    <property type="component" value="Unassembled WGS sequence"/>
</dbReference>
<name>A0A0B2BKW1_9ACTN</name>
<evidence type="ECO:0000313" key="6">
    <source>
        <dbReference type="Proteomes" id="UP000230842"/>
    </source>
</evidence>
<dbReference type="InterPro" id="IPR052708">
    <property type="entry name" value="PxpC"/>
</dbReference>
<dbReference type="AlphaFoldDB" id="A0A0B2BKW1"/>
<feature type="domain" description="Carboxyltransferase" evidence="4">
    <location>
        <begin position="26"/>
        <end position="286"/>
    </location>
</feature>
<keyword evidence="1" id="KW-0547">Nucleotide-binding</keyword>
<organism evidence="5 6">
    <name type="scientific">Mumia flava</name>
    <dbReference type="NCBI Taxonomy" id="1348852"/>
    <lineage>
        <taxon>Bacteria</taxon>
        <taxon>Bacillati</taxon>
        <taxon>Actinomycetota</taxon>
        <taxon>Actinomycetes</taxon>
        <taxon>Propionibacteriales</taxon>
        <taxon>Nocardioidaceae</taxon>
        <taxon>Mumia</taxon>
    </lineage>
</organism>
<dbReference type="PANTHER" id="PTHR43309:SF3">
    <property type="entry name" value="5-OXOPROLINASE SUBUNIT C"/>
    <property type="match status" value="1"/>
</dbReference>
<comment type="caution">
    <text evidence="5">The sequence shown here is derived from an EMBL/GenBank/DDBJ whole genome shotgun (WGS) entry which is preliminary data.</text>
</comment>
<dbReference type="OrthoDB" id="9768696at2"/>
<dbReference type="RefSeq" id="WP_039348553.1">
    <property type="nucleotide sequence ID" value="NZ_PGEZ01000001.1"/>
</dbReference>
<reference evidence="5 6" key="1">
    <citation type="submission" date="2017-11" db="EMBL/GenBank/DDBJ databases">
        <title>Genomic Encyclopedia of Archaeal and Bacterial Type Strains, Phase II (KMG-II): From Individual Species to Whole Genera.</title>
        <authorList>
            <person name="Goeker M."/>
        </authorList>
    </citation>
    <scope>NUCLEOTIDE SEQUENCE [LARGE SCALE GENOMIC DNA]</scope>
    <source>
        <strain evidence="5 6">DSM 27763</strain>
    </source>
</reference>
<evidence type="ECO:0000259" key="4">
    <source>
        <dbReference type="SMART" id="SM00797"/>
    </source>
</evidence>
<dbReference type="EMBL" id="PGEZ01000001">
    <property type="protein sequence ID" value="PJJ56424.1"/>
    <property type="molecule type" value="Genomic_DNA"/>
</dbReference>
<evidence type="ECO:0000256" key="3">
    <source>
        <dbReference type="ARBA" id="ARBA00022840"/>
    </source>
</evidence>
<evidence type="ECO:0000256" key="1">
    <source>
        <dbReference type="ARBA" id="ARBA00022741"/>
    </source>
</evidence>
<protein>
    <submittedName>
        <fullName evidence="5">Biotin-dependent carboxylase-like uncharacterized protein</fullName>
    </submittedName>
</protein>
<dbReference type="SUPFAM" id="SSF50891">
    <property type="entry name" value="Cyclophilin-like"/>
    <property type="match status" value="1"/>
</dbReference>
<proteinExistence type="predicted"/>
<gene>
    <name evidence="5" type="ORF">CLV56_0632</name>
</gene>
<keyword evidence="3" id="KW-0067">ATP-binding</keyword>